<evidence type="ECO:0000256" key="1">
    <source>
        <dbReference type="ARBA" id="ARBA00004651"/>
    </source>
</evidence>
<evidence type="ECO:0000256" key="4">
    <source>
        <dbReference type="ARBA" id="ARBA00022989"/>
    </source>
</evidence>
<dbReference type="PANTHER" id="PTHR33931:SF2">
    <property type="entry name" value="HOLIN-LIKE PROTEIN CIDA"/>
    <property type="match status" value="1"/>
</dbReference>
<gene>
    <name evidence="6" type="primary">lrgA</name>
    <name evidence="6" type="ORF">ACLFYP115_00948</name>
</gene>
<dbReference type="RefSeq" id="WP_006565793.1">
    <property type="nucleotide sequence ID" value="NZ_CACRSQ010000003.1"/>
</dbReference>
<keyword evidence="2" id="KW-1003">Cell membrane</keyword>
<dbReference type="Pfam" id="PF03788">
    <property type="entry name" value="LrgA"/>
    <property type="match status" value="1"/>
</dbReference>
<evidence type="ECO:0000256" key="5">
    <source>
        <dbReference type="ARBA" id="ARBA00023136"/>
    </source>
</evidence>
<sequence length="125" mass="14351">MRHLLQMSFLFFVCLAGEGLAKLLPFAFPGSIMSMFLLLLLLLSKIVKEHQIQDICDFLLHHMAFFFLPAGIGIMEKYQLLQGRIIPFLLICLVTTVLTFFTTSLSMRLIFALQKKGNDYERTDC</sequence>
<dbReference type="GO" id="GO:0005886">
    <property type="term" value="C:plasma membrane"/>
    <property type="evidence" value="ECO:0007669"/>
    <property type="project" value="UniProtKB-SubCell"/>
</dbReference>
<proteinExistence type="predicted"/>
<comment type="subcellular location">
    <subcellularLocation>
        <location evidence="1">Cell membrane</location>
        <topology evidence="1">Multi-pass membrane protein</topology>
    </subcellularLocation>
</comment>
<evidence type="ECO:0000256" key="3">
    <source>
        <dbReference type="ARBA" id="ARBA00022692"/>
    </source>
</evidence>
<dbReference type="EMBL" id="CACRSQ010000003">
    <property type="protein sequence ID" value="VYS92334.1"/>
    <property type="molecule type" value="Genomic_DNA"/>
</dbReference>
<dbReference type="AlphaFoldDB" id="A0A6N2SH95"/>
<keyword evidence="5" id="KW-0472">Membrane</keyword>
<accession>A0A6N2SH95</accession>
<name>A0A6N2SH95_9FIRM</name>
<evidence type="ECO:0000256" key="2">
    <source>
        <dbReference type="ARBA" id="ARBA00022475"/>
    </source>
</evidence>
<keyword evidence="3" id="KW-0812">Transmembrane</keyword>
<protein>
    <submittedName>
        <fullName evidence="6">Antiholin-like protein LrgA</fullName>
    </submittedName>
</protein>
<reference evidence="6" key="1">
    <citation type="submission" date="2019-11" db="EMBL/GenBank/DDBJ databases">
        <authorList>
            <person name="Feng L."/>
        </authorList>
    </citation>
    <scope>NUCLEOTIDE SEQUENCE</scope>
    <source>
        <strain evidence="6">AcaccaeLFYP115</strain>
    </source>
</reference>
<dbReference type="InterPro" id="IPR005538">
    <property type="entry name" value="LrgA/CidA"/>
</dbReference>
<dbReference type="PANTHER" id="PTHR33931">
    <property type="entry name" value="HOLIN-LIKE PROTEIN CIDA-RELATED"/>
    <property type="match status" value="1"/>
</dbReference>
<keyword evidence="4" id="KW-1133">Transmembrane helix</keyword>
<organism evidence="6">
    <name type="scientific">Anaerostipes caccae</name>
    <dbReference type="NCBI Taxonomy" id="105841"/>
    <lineage>
        <taxon>Bacteria</taxon>
        <taxon>Bacillati</taxon>
        <taxon>Bacillota</taxon>
        <taxon>Clostridia</taxon>
        <taxon>Lachnospirales</taxon>
        <taxon>Lachnospiraceae</taxon>
        <taxon>Anaerostipes</taxon>
    </lineage>
</organism>
<evidence type="ECO:0000313" key="6">
    <source>
        <dbReference type="EMBL" id="VYS92334.1"/>
    </source>
</evidence>